<sequence length="448" mass="49936">MAKPKTPEHLQRCEDAAAKLLQGKKKISHADVLRTFRLIKAADWPTQVRPNVAPTANPEVTGLVLGLSPNRQGGCSIAQASQQCPSLTQVVTRWIRDTLPDAAFRYGSIQVNYNYRARKHIDSNNLGPSYIVALGSFEGGQLWTGDRGILDCREKWCLFDGNTEHATEPYSGKDRFSFILFTPDRYNKLTKSICEEAKRLGVTACSTAGVDDKYFSQYRDLAAVDEDDHVAFTERHHENNPPSFGSGALSVETNGYAAGRGWGWIAWQTGKGGGDKVHTEHFRKNATGIHVVELDVVPPSTPKQVLTFSVREVHRFNLYQDTEAETKRFAKWVDRLPKNTVVGCCITDTAMAKTRPLNSTVYESFRKLGASDSLTLIGYREPFCFLGWKGAAKGKGVYALDAKKQSKQLLRLDAVVTYDKGELAMTWKSSQVKLLEQLPAAKKRRTEE</sequence>
<reference evidence="2" key="1">
    <citation type="submission" date="2021-11" db="EMBL/GenBank/DDBJ databases">
        <authorList>
            <consortium name="Genoscope - CEA"/>
            <person name="William W."/>
        </authorList>
    </citation>
    <scope>NUCLEOTIDE SEQUENCE</scope>
</reference>
<dbReference type="EMBL" id="CAKKNE010000002">
    <property type="protein sequence ID" value="CAH0367614.1"/>
    <property type="molecule type" value="Genomic_DNA"/>
</dbReference>
<evidence type="ECO:0000259" key="1">
    <source>
        <dbReference type="Pfam" id="PF15711"/>
    </source>
</evidence>
<dbReference type="InterPro" id="IPR039477">
    <property type="entry name" value="ILEI/PANDER_dom"/>
</dbReference>
<evidence type="ECO:0000313" key="2">
    <source>
        <dbReference type="EMBL" id="CAH0367614.1"/>
    </source>
</evidence>
<evidence type="ECO:0000313" key="3">
    <source>
        <dbReference type="Proteomes" id="UP000789595"/>
    </source>
</evidence>
<dbReference type="OrthoDB" id="1728874at2759"/>
<organism evidence="2 3">
    <name type="scientific">Pelagomonas calceolata</name>
    <dbReference type="NCBI Taxonomy" id="35677"/>
    <lineage>
        <taxon>Eukaryota</taxon>
        <taxon>Sar</taxon>
        <taxon>Stramenopiles</taxon>
        <taxon>Ochrophyta</taxon>
        <taxon>Pelagophyceae</taxon>
        <taxon>Pelagomonadales</taxon>
        <taxon>Pelagomonadaceae</taxon>
        <taxon>Pelagomonas</taxon>
    </lineage>
</organism>
<proteinExistence type="predicted"/>
<keyword evidence="3" id="KW-1185">Reference proteome</keyword>
<name>A0A8J2WUD1_9STRA</name>
<dbReference type="Proteomes" id="UP000789595">
    <property type="component" value="Unassembled WGS sequence"/>
</dbReference>
<comment type="caution">
    <text evidence="2">The sequence shown here is derived from an EMBL/GenBank/DDBJ whole genome shotgun (WGS) entry which is preliminary data.</text>
</comment>
<gene>
    <name evidence="2" type="ORF">PECAL_2P06460</name>
</gene>
<dbReference type="AlphaFoldDB" id="A0A8J2WUD1"/>
<dbReference type="Pfam" id="PF15711">
    <property type="entry name" value="ILEI"/>
    <property type="match status" value="1"/>
</dbReference>
<feature type="domain" description="ILEI/PANDER" evidence="1">
    <location>
        <begin position="288"/>
        <end position="391"/>
    </location>
</feature>
<accession>A0A8J2WUD1</accession>
<protein>
    <recommendedName>
        <fullName evidence="1">ILEI/PANDER domain-containing protein</fullName>
    </recommendedName>
</protein>